<dbReference type="PROSITE" id="PS00086">
    <property type="entry name" value="CYTOCHROME_P450"/>
    <property type="match status" value="1"/>
</dbReference>
<evidence type="ECO:0000313" key="4">
    <source>
        <dbReference type="Proteomes" id="UP001184230"/>
    </source>
</evidence>
<name>A0ABU1NJ62_9BURK</name>
<proteinExistence type="inferred from homology"/>
<keyword evidence="2" id="KW-0560">Oxidoreductase</keyword>
<keyword evidence="2" id="KW-0503">Monooxygenase</keyword>
<dbReference type="PANTHER" id="PTHR46696">
    <property type="entry name" value="P450, PUTATIVE (EUROFUNG)-RELATED"/>
    <property type="match status" value="1"/>
</dbReference>
<keyword evidence="2" id="KW-0479">Metal-binding</keyword>
<comment type="similarity">
    <text evidence="1 2">Belongs to the cytochrome P450 family.</text>
</comment>
<dbReference type="InterPro" id="IPR036396">
    <property type="entry name" value="Cyt_P450_sf"/>
</dbReference>
<evidence type="ECO:0000256" key="2">
    <source>
        <dbReference type="RuleBase" id="RU000461"/>
    </source>
</evidence>
<protein>
    <submittedName>
        <fullName evidence="3">Cytochrome P450</fullName>
    </submittedName>
</protein>
<accession>A0ABU1NJ62</accession>
<dbReference type="SUPFAM" id="SSF48264">
    <property type="entry name" value="Cytochrome P450"/>
    <property type="match status" value="1"/>
</dbReference>
<dbReference type="PRINTS" id="PR00359">
    <property type="entry name" value="BP450"/>
</dbReference>
<dbReference type="Pfam" id="PF00067">
    <property type="entry name" value="p450"/>
    <property type="match status" value="1"/>
</dbReference>
<dbReference type="Gene3D" id="1.10.630.10">
    <property type="entry name" value="Cytochrome P450"/>
    <property type="match status" value="1"/>
</dbReference>
<gene>
    <name evidence="3" type="ORF">J2739_004303</name>
</gene>
<dbReference type="InterPro" id="IPR002397">
    <property type="entry name" value="Cyt_P450_B"/>
</dbReference>
<sequence>MSAILAPDAPVLDEDPFSDENIANPYPFFERMRELAPAVFIAPHGYYAVGRHQEAGIVASDYARFTTEGGVGMSDIRKPGAWRTRSPIAELDPPEHTRVRAALQKILSPLVIKTWKEKFAHRAEDVAERVVAKGNIDGVADIAEAFVLDVFPSVLGINVPPERIKLTGELNFNQIGPNNERVARTLERAGPIMDWYQQVLQREYMLPGGFGEKIYLAEDAGDFDKGTAPLHVRTFFRAGVDTTIAGIGSTLKLLSEHPDQLAKVQANPALIKGAFEEALRMESPAQVMFRTTTGEVELGGVRLRADTKVGYHMGAANRDPRQWKDPDRFDVTRQTTGVHRAFGVGAHVCIGQMIARLEAECILGAVLRRVRRIEPAGPAQWRPVNTLRTLDVLPLTLVGA</sequence>
<evidence type="ECO:0000313" key="3">
    <source>
        <dbReference type="EMBL" id="MDR6538510.1"/>
    </source>
</evidence>
<dbReference type="RefSeq" id="WP_309905374.1">
    <property type="nucleotide sequence ID" value="NZ_JAVDRF010000011.1"/>
</dbReference>
<keyword evidence="2" id="KW-0349">Heme</keyword>
<keyword evidence="4" id="KW-1185">Reference proteome</keyword>
<dbReference type="EMBL" id="JAVDRF010000011">
    <property type="protein sequence ID" value="MDR6538510.1"/>
    <property type="molecule type" value="Genomic_DNA"/>
</dbReference>
<dbReference type="Proteomes" id="UP001184230">
    <property type="component" value="Unassembled WGS sequence"/>
</dbReference>
<organism evidence="3 4">
    <name type="scientific">Variovorax soli</name>
    <dbReference type="NCBI Taxonomy" id="376815"/>
    <lineage>
        <taxon>Bacteria</taxon>
        <taxon>Pseudomonadati</taxon>
        <taxon>Pseudomonadota</taxon>
        <taxon>Betaproteobacteria</taxon>
        <taxon>Burkholderiales</taxon>
        <taxon>Comamonadaceae</taxon>
        <taxon>Variovorax</taxon>
    </lineage>
</organism>
<reference evidence="3 4" key="1">
    <citation type="submission" date="2023-07" db="EMBL/GenBank/DDBJ databases">
        <title>Sorghum-associated microbial communities from plants grown in Nebraska, USA.</title>
        <authorList>
            <person name="Schachtman D."/>
        </authorList>
    </citation>
    <scope>NUCLEOTIDE SEQUENCE [LARGE SCALE GENOMIC DNA]</scope>
    <source>
        <strain evidence="3 4">DS1781</strain>
    </source>
</reference>
<comment type="caution">
    <text evidence="3">The sequence shown here is derived from an EMBL/GenBank/DDBJ whole genome shotgun (WGS) entry which is preliminary data.</text>
</comment>
<dbReference type="InterPro" id="IPR001128">
    <property type="entry name" value="Cyt_P450"/>
</dbReference>
<evidence type="ECO:0000256" key="1">
    <source>
        <dbReference type="ARBA" id="ARBA00010617"/>
    </source>
</evidence>
<keyword evidence="2" id="KW-0408">Iron</keyword>
<dbReference type="InterPro" id="IPR017972">
    <property type="entry name" value="Cyt_P450_CS"/>
</dbReference>
<dbReference type="PANTHER" id="PTHR46696:SF1">
    <property type="entry name" value="CYTOCHROME P450 YJIB-RELATED"/>
    <property type="match status" value="1"/>
</dbReference>